<evidence type="ECO:0000313" key="2">
    <source>
        <dbReference type="EMBL" id="CAD2072984.1"/>
    </source>
</evidence>
<gene>
    <name evidence="2" type="ORF">JEOSCH030_00522</name>
</gene>
<keyword evidence="1" id="KW-0812">Transmembrane</keyword>
<reference evidence="2 3" key="1">
    <citation type="submission" date="2020-07" db="EMBL/GenBank/DDBJ databases">
        <authorList>
            <person name="Criscuolo A."/>
        </authorList>
    </citation>
    <scope>NUCLEOTIDE SEQUENCE [LARGE SCALE GENOMIC DNA]</scope>
    <source>
        <strain evidence="3">CIP 111030</strain>
    </source>
</reference>
<comment type="caution">
    <text evidence="2">The sequence shown here is derived from an EMBL/GenBank/DDBJ whole genome shotgun (WGS) entry which is preliminary data.</text>
</comment>
<feature type="transmembrane region" description="Helical" evidence="1">
    <location>
        <begin position="140"/>
        <end position="160"/>
    </location>
</feature>
<proteinExistence type="predicted"/>
<keyword evidence="1" id="KW-1133">Transmembrane helix</keyword>
<accession>A0A6V7R7I5</accession>
<protein>
    <recommendedName>
        <fullName evidence="4">Capsular polysaccharide type 8 biosynthesis protein cap8A</fullName>
    </recommendedName>
</protein>
<sequence length="188" mass="20918">MTDNKLINVILCALIAGIIAALGTFFFIDNKYDAVSKVSIADSDIELPLAKELKTEEIINSLIESNDWELTSTELMDAIKIEQEDNTYLLHTSFNNKEDSVQIANEYTEHLVTYFNGYEISVDELSHLSSVSNQSILPKVLYISAGVLIGVLIGILMNVMRNPNNKKTSGKRPESIAKYPVLGTIKVY</sequence>
<evidence type="ECO:0008006" key="4">
    <source>
        <dbReference type="Google" id="ProtNLM"/>
    </source>
</evidence>
<name>A0A6V7R7I5_9BACL</name>
<keyword evidence="3" id="KW-1185">Reference proteome</keyword>
<organism evidence="2 3">
    <name type="scientific">Phocicoccus schoeneichii</name>
    <dbReference type="NCBI Taxonomy" id="1812261"/>
    <lineage>
        <taxon>Bacteria</taxon>
        <taxon>Bacillati</taxon>
        <taxon>Bacillota</taxon>
        <taxon>Bacilli</taxon>
        <taxon>Bacillales</taxon>
        <taxon>Salinicoccaceae</taxon>
        <taxon>Phocicoccus</taxon>
    </lineage>
</organism>
<dbReference type="AlphaFoldDB" id="A0A6V7R7I5"/>
<dbReference type="RefSeq" id="WP_186085608.1">
    <property type="nucleotide sequence ID" value="NZ_BMDB01000001.1"/>
</dbReference>
<dbReference type="EMBL" id="CAJEWE010000006">
    <property type="protein sequence ID" value="CAD2072984.1"/>
    <property type="molecule type" value="Genomic_DNA"/>
</dbReference>
<evidence type="ECO:0000313" key="3">
    <source>
        <dbReference type="Proteomes" id="UP000521032"/>
    </source>
</evidence>
<keyword evidence="1" id="KW-0472">Membrane</keyword>
<dbReference type="Proteomes" id="UP000521032">
    <property type="component" value="Unassembled WGS sequence"/>
</dbReference>
<evidence type="ECO:0000256" key="1">
    <source>
        <dbReference type="SAM" id="Phobius"/>
    </source>
</evidence>
<feature type="transmembrane region" description="Helical" evidence="1">
    <location>
        <begin position="6"/>
        <end position="28"/>
    </location>
</feature>